<dbReference type="SUPFAM" id="SSF57701">
    <property type="entry name" value="Zn2/Cys6 DNA-binding domain"/>
    <property type="match status" value="1"/>
</dbReference>
<dbReference type="GO" id="GO:0008270">
    <property type="term" value="F:zinc ion binding"/>
    <property type="evidence" value="ECO:0007669"/>
    <property type="project" value="InterPro"/>
</dbReference>
<organism evidence="9">
    <name type="scientific">Fusarium oxysporum Fo47</name>
    <dbReference type="NCBI Taxonomy" id="660027"/>
    <lineage>
        <taxon>Eukaryota</taxon>
        <taxon>Fungi</taxon>
        <taxon>Dikarya</taxon>
        <taxon>Ascomycota</taxon>
        <taxon>Pezizomycotina</taxon>
        <taxon>Sordariomycetes</taxon>
        <taxon>Hypocreomycetidae</taxon>
        <taxon>Hypocreales</taxon>
        <taxon>Nectriaceae</taxon>
        <taxon>Fusarium</taxon>
        <taxon>Fusarium oxysporum species complex</taxon>
    </lineage>
</organism>
<feature type="domain" description="Zn(2)-C6 fungal-type" evidence="8">
    <location>
        <begin position="321"/>
        <end position="351"/>
    </location>
</feature>
<dbReference type="Gene3D" id="4.10.240.10">
    <property type="entry name" value="Zn(2)-C6 fungal-type DNA-binding domain"/>
    <property type="match status" value="1"/>
</dbReference>
<name>W9LBW4_FUSOX</name>
<reference evidence="9" key="1">
    <citation type="submission" date="2011-06" db="EMBL/GenBank/DDBJ databases">
        <title>The Genome Sequence of Fusarium oxysporum Fo47.</title>
        <authorList>
            <consortium name="The Broad Institute Genome Sequencing Platform"/>
            <person name="Ma L.-J."/>
            <person name="Gale L.R."/>
            <person name="Schwartz D.C."/>
            <person name="Zhou S."/>
            <person name="Corby-Kistler H."/>
            <person name="Young S.K."/>
            <person name="Zeng Q."/>
            <person name="Gargeya S."/>
            <person name="Fitzgerald M."/>
            <person name="Haas B."/>
            <person name="Abouelleil A."/>
            <person name="Alvarado L."/>
            <person name="Arachchi H.M."/>
            <person name="Berlin A."/>
            <person name="Brown A."/>
            <person name="Chapman S.B."/>
            <person name="Chen Z."/>
            <person name="Dunbar C."/>
            <person name="Freedman E."/>
            <person name="Gearin G."/>
            <person name="Gellesch M."/>
            <person name="Goldberg J."/>
            <person name="Griggs A."/>
            <person name="Gujja S."/>
            <person name="Heiman D."/>
            <person name="Howarth C."/>
            <person name="Larson L."/>
            <person name="Lui A."/>
            <person name="MacDonald P.J.P."/>
            <person name="Mehta T."/>
            <person name="Montmayeur A."/>
            <person name="Murphy C."/>
            <person name="Neiman D."/>
            <person name="Pearson M."/>
            <person name="Priest M."/>
            <person name="Roberts A."/>
            <person name="Saif S."/>
            <person name="Shea T."/>
            <person name="Shenoy N."/>
            <person name="Sisk P."/>
            <person name="Stolte C."/>
            <person name="Sykes S."/>
            <person name="Wortman J."/>
            <person name="Nusbaum C."/>
            <person name="Birren B."/>
        </authorList>
    </citation>
    <scope>NUCLEOTIDE SEQUENCE [LARGE SCALE GENOMIC DNA]</scope>
    <source>
        <strain evidence="9">Fo47</strain>
    </source>
</reference>
<dbReference type="InterPro" id="IPR036864">
    <property type="entry name" value="Zn2-C6_fun-type_DNA-bd_sf"/>
</dbReference>
<feature type="region of interest" description="Disordered" evidence="6">
    <location>
        <begin position="356"/>
        <end position="381"/>
    </location>
</feature>
<dbReference type="AlphaFoldDB" id="W9LBW4"/>
<sequence length="713" mass="79328">MANDTQTPEGYAPFDLYPYNPSQGPAYAFLGLFGAAGIAHFIMIFPYRAAFPIPMIIGCGMEAAAYWFRSRSHDNLRQTLPFLIQNLLVLVAPPFLAATIYMSLGRITRALKAQEASLISLRWITKLFVLVDLICFATQTAGAIMSGSEDLEEAKRGQTIIIGGLVLQILAFALFITCTLTLQLRLHSNPPVQCVAGVITHYRRYFIALYCTSGLFLIRNLVRIIEYKQGGDGPLLSNEAFLYVFDCCFMLAIILIILVLHPGQLIRKARRLDVLKEDLPLLTQGESAVRHPKSQLTRDLALSRPQPRTNMRKPHKKSRLGCQTCKRRKIKCDEVKPQCGKCVQFGVWCDYSPQPPASQASISPQPDSQSRRPGRPRSDWTSWAEQIRSHAADSAAESSGHLNTMDLELFHNWMTRTASTLGDGSSQSLLWSEGAPRVGFQHNCILKLILSLSSYHLARLKPIDGQRYSLIAETHLTAALQPAMMLISNLGGDNSPAAYLTSVLICFVALAKGPSPGNLLLTNIEGQVSWLHLLRGVRLVVESTGWSSIFSGMLAEYAPIPGNDTSEHSATTDPALMVDGIEDWRSSLNEISHLIAQLAEEKLGNAYDRELQALTTCFERTFHKGQDATLDIIGKLQDVVGWVYRLGDDYMEGLRQRDLISTVILGHFCVLLRTVEAQFWFMHGWAAHIMGEILVISPNSLQWLSWPISYLNP</sequence>
<evidence type="ECO:0000256" key="7">
    <source>
        <dbReference type="SAM" id="Phobius"/>
    </source>
</evidence>
<gene>
    <name evidence="9" type="ORF">FOZG_02284</name>
</gene>
<dbReference type="Pfam" id="PF00172">
    <property type="entry name" value="Zn_clus"/>
    <property type="match status" value="1"/>
</dbReference>
<evidence type="ECO:0000313" key="9">
    <source>
        <dbReference type="EMBL" id="EWZ52519.1"/>
    </source>
</evidence>
<reference evidence="9" key="2">
    <citation type="submission" date="2012-06" db="EMBL/GenBank/DDBJ databases">
        <title>Annotation of the Genome Sequence of Fusarium oxysporum Fo47.</title>
        <authorList>
            <consortium name="The Broad Institute Genomics Platform"/>
            <person name="Ma L.-J."/>
            <person name="Corby-Kistler H."/>
            <person name="Broz K."/>
            <person name="Gale L.R."/>
            <person name="Jonkers W."/>
            <person name="O'Donnell K."/>
            <person name="Ploetz R."/>
            <person name="Steinberg C."/>
            <person name="Schwartz D.C."/>
            <person name="VanEtten H."/>
            <person name="Zhou S."/>
            <person name="Young S.K."/>
            <person name="Zeng Q."/>
            <person name="Gargeya S."/>
            <person name="Fitzgerald M."/>
            <person name="Abouelleil A."/>
            <person name="Alvarado L."/>
            <person name="Chapman S.B."/>
            <person name="Gainer-Dewar J."/>
            <person name="Goldberg J."/>
            <person name="Griggs A."/>
            <person name="Gujja S."/>
            <person name="Hansen M."/>
            <person name="Howarth C."/>
            <person name="Imamovic A."/>
            <person name="Ireland A."/>
            <person name="Larimer J."/>
            <person name="McCowan C."/>
            <person name="Murphy C."/>
            <person name="Pearson M."/>
            <person name="Poon T.W."/>
            <person name="Priest M."/>
            <person name="Roberts A."/>
            <person name="Saif S."/>
            <person name="Shea T."/>
            <person name="Sykes S."/>
            <person name="Wortman J."/>
            <person name="Nusbaum C."/>
            <person name="Birren B."/>
        </authorList>
    </citation>
    <scope>NUCLEOTIDE SEQUENCE</scope>
    <source>
        <strain evidence="9">Fo47</strain>
    </source>
</reference>
<feature type="transmembrane region" description="Helical" evidence="7">
    <location>
        <begin position="123"/>
        <end position="148"/>
    </location>
</feature>
<dbReference type="PANTHER" id="PTHR31465">
    <property type="entry name" value="PROTEIN RTA1-RELATED"/>
    <property type="match status" value="1"/>
</dbReference>
<dbReference type="HOGENOM" id="CLU_395870_0_0_1"/>
<feature type="transmembrane region" description="Helical" evidence="7">
    <location>
        <begin position="24"/>
        <end position="42"/>
    </location>
</feature>
<keyword evidence="4 7" id="KW-0472">Membrane</keyword>
<proteinExistence type="predicted"/>
<feature type="transmembrane region" description="Helical" evidence="7">
    <location>
        <begin position="80"/>
        <end position="102"/>
    </location>
</feature>
<comment type="subcellular location">
    <subcellularLocation>
        <location evidence="1">Membrane</location>
        <topology evidence="1">Multi-pass membrane protein</topology>
    </subcellularLocation>
</comment>
<feature type="transmembrane region" description="Helical" evidence="7">
    <location>
        <begin position="160"/>
        <end position="184"/>
    </location>
</feature>
<feature type="transmembrane region" description="Helical" evidence="7">
    <location>
        <begin position="49"/>
        <end position="68"/>
    </location>
</feature>
<dbReference type="Proteomes" id="UP000030766">
    <property type="component" value="Unassembled WGS sequence"/>
</dbReference>
<dbReference type="SMART" id="SM00066">
    <property type="entry name" value="GAL4"/>
    <property type="match status" value="1"/>
</dbReference>
<feature type="region of interest" description="Disordered" evidence="6">
    <location>
        <begin position="289"/>
        <end position="318"/>
    </location>
</feature>
<evidence type="ECO:0000256" key="6">
    <source>
        <dbReference type="SAM" id="MobiDB-lite"/>
    </source>
</evidence>
<evidence type="ECO:0000256" key="5">
    <source>
        <dbReference type="ARBA" id="ARBA00023242"/>
    </source>
</evidence>
<accession>W9LBW4</accession>
<keyword evidence="5" id="KW-0539">Nucleus</keyword>
<evidence type="ECO:0000256" key="1">
    <source>
        <dbReference type="ARBA" id="ARBA00004141"/>
    </source>
</evidence>
<dbReference type="PROSITE" id="PS00463">
    <property type="entry name" value="ZN2_CY6_FUNGAL_1"/>
    <property type="match status" value="1"/>
</dbReference>
<evidence type="ECO:0000256" key="3">
    <source>
        <dbReference type="ARBA" id="ARBA00022989"/>
    </source>
</evidence>
<dbReference type="GO" id="GO:0016020">
    <property type="term" value="C:membrane"/>
    <property type="evidence" value="ECO:0007669"/>
    <property type="project" value="UniProtKB-SubCell"/>
</dbReference>
<keyword evidence="3 7" id="KW-1133">Transmembrane helix</keyword>
<keyword evidence="2 7" id="KW-0812">Transmembrane</keyword>
<dbReference type="Pfam" id="PF04479">
    <property type="entry name" value="RTA1"/>
    <property type="match status" value="1"/>
</dbReference>
<feature type="transmembrane region" description="Helical" evidence="7">
    <location>
        <begin position="240"/>
        <end position="261"/>
    </location>
</feature>
<dbReference type="InterPro" id="IPR007568">
    <property type="entry name" value="RTA1"/>
</dbReference>
<evidence type="ECO:0000256" key="4">
    <source>
        <dbReference type="ARBA" id="ARBA00023136"/>
    </source>
</evidence>
<feature type="transmembrane region" description="Helical" evidence="7">
    <location>
        <begin position="205"/>
        <end position="225"/>
    </location>
</feature>
<protein>
    <recommendedName>
        <fullName evidence="8">Zn(2)-C6 fungal-type domain-containing protein</fullName>
    </recommendedName>
</protein>
<dbReference type="InterPro" id="IPR001138">
    <property type="entry name" value="Zn2Cys6_DnaBD"/>
</dbReference>
<dbReference type="VEuPathDB" id="FungiDB:FOZG_02284"/>
<dbReference type="CDD" id="cd00067">
    <property type="entry name" value="GAL4"/>
    <property type="match status" value="1"/>
</dbReference>
<evidence type="ECO:0000259" key="8">
    <source>
        <dbReference type="PROSITE" id="PS50048"/>
    </source>
</evidence>
<dbReference type="GO" id="GO:0000981">
    <property type="term" value="F:DNA-binding transcription factor activity, RNA polymerase II-specific"/>
    <property type="evidence" value="ECO:0007669"/>
    <property type="project" value="InterPro"/>
</dbReference>
<dbReference type="PROSITE" id="PS50048">
    <property type="entry name" value="ZN2_CY6_FUNGAL_2"/>
    <property type="match status" value="1"/>
</dbReference>
<dbReference type="PANTHER" id="PTHR31465:SF17">
    <property type="entry name" value="DOMAIN PROTEIN, PUTATIVE (AFU_ORTHOLOGUE AFUA_5G09900)-RELATED"/>
    <property type="match status" value="1"/>
</dbReference>
<evidence type="ECO:0000256" key="2">
    <source>
        <dbReference type="ARBA" id="ARBA00022692"/>
    </source>
</evidence>
<feature type="compositionally biased region" description="Low complexity" evidence="6">
    <location>
        <begin position="357"/>
        <end position="368"/>
    </location>
</feature>
<dbReference type="EMBL" id="JH717896">
    <property type="protein sequence ID" value="EWZ52519.1"/>
    <property type="molecule type" value="Genomic_DNA"/>
</dbReference>